<keyword evidence="3" id="KW-1185">Reference proteome</keyword>
<keyword evidence="1" id="KW-0812">Transmembrane</keyword>
<proteinExistence type="predicted"/>
<accession>A0A147HQL9</accession>
<dbReference type="AlphaFoldDB" id="A0A147HQL9"/>
<feature type="transmembrane region" description="Helical" evidence="1">
    <location>
        <begin position="52"/>
        <end position="70"/>
    </location>
</feature>
<organism evidence="2 3">
    <name type="scientific">Sphingomonas endophytica</name>
    <dbReference type="NCBI Taxonomy" id="869719"/>
    <lineage>
        <taxon>Bacteria</taxon>
        <taxon>Pseudomonadati</taxon>
        <taxon>Pseudomonadota</taxon>
        <taxon>Alphaproteobacteria</taxon>
        <taxon>Sphingomonadales</taxon>
        <taxon>Sphingomonadaceae</taxon>
        <taxon>Sphingomonas</taxon>
    </lineage>
</organism>
<gene>
    <name evidence="2" type="ORF">NS334_17250</name>
</gene>
<feature type="non-terminal residue" evidence="2">
    <location>
        <position position="172"/>
    </location>
</feature>
<dbReference type="EMBL" id="LDTB01000284">
    <property type="protein sequence ID" value="KTT62540.1"/>
    <property type="molecule type" value="Genomic_DNA"/>
</dbReference>
<keyword evidence="1" id="KW-0472">Membrane</keyword>
<sequence>MKIWLARALVDRQFYLSRYQDVALAGVDPVAHFAEYGFRTPMRSPSHRFEKALLAGSALLVAVSILFGVVRPDFLDLLREHIITLQGRGRKLRPFLYLMVFRIYAAMQAAEVGQPLTIARIYADAPYAEARRIIAPEGDFAFTDPDVILSEQAARHRTVKRPSLWCATIDQA</sequence>
<protein>
    <submittedName>
        <fullName evidence="2">Uncharacterized protein</fullName>
    </submittedName>
</protein>
<comment type="caution">
    <text evidence="2">The sequence shown here is derived from an EMBL/GenBank/DDBJ whole genome shotgun (WGS) entry which is preliminary data.</text>
</comment>
<reference evidence="2 3" key="1">
    <citation type="journal article" date="2016" name="Front. Microbiol.">
        <title>Genomic Resource of Rice Seed Associated Bacteria.</title>
        <authorList>
            <person name="Midha S."/>
            <person name="Bansal K."/>
            <person name="Sharma S."/>
            <person name="Kumar N."/>
            <person name="Patil P.P."/>
            <person name="Chaudhry V."/>
            <person name="Patil P.B."/>
        </authorList>
    </citation>
    <scope>NUCLEOTIDE SEQUENCE [LARGE SCALE GENOMIC DNA]</scope>
    <source>
        <strain evidence="2 3">NS334</strain>
    </source>
</reference>
<dbReference type="RefSeq" id="WP_206542738.1">
    <property type="nucleotide sequence ID" value="NZ_LDTB01000284.1"/>
</dbReference>
<evidence type="ECO:0000313" key="2">
    <source>
        <dbReference type="EMBL" id="KTT62540.1"/>
    </source>
</evidence>
<name>A0A147HQL9_9SPHN</name>
<keyword evidence="1" id="KW-1133">Transmembrane helix</keyword>
<evidence type="ECO:0000313" key="3">
    <source>
        <dbReference type="Proteomes" id="UP000074310"/>
    </source>
</evidence>
<evidence type="ECO:0000256" key="1">
    <source>
        <dbReference type="SAM" id="Phobius"/>
    </source>
</evidence>
<dbReference type="Proteomes" id="UP000074310">
    <property type="component" value="Unassembled WGS sequence"/>
</dbReference>